<dbReference type="AlphaFoldDB" id="U2Z6U7"/>
<name>U2Z6U7_9RHOB</name>
<dbReference type="PRINTS" id="PR00111">
    <property type="entry name" value="ABHYDROLASE"/>
</dbReference>
<dbReference type="GO" id="GO:0006508">
    <property type="term" value="P:proteolysis"/>
    <property type="evidence" value="ECO:0007669"/>
    <property type="project" value="InterPro"/>
</dbReference>
<evidence type="ECO:0000259" key="4">
    <source>
        <dbReference type="Pfam" id="PF00561"/>
    </source>
</evidence>
<reference evidence="5" key="1">
    <citation type="journal article" date="2013" name="Genome Announc.">
        <title>Draft Genome Sequence of Loktanella cinnabarina LL-001T, Isolated from Deep-Sea Floor Sediment.</title>
        <authorList>
            <person name="Nishi S."/>
            <person name="Tsubouchi T."/>
            <person name="Takaki Y."/>
            <person name="Koyanagi R."/>
            <person name="Satoh N."/>
            <person name="Maruyama T."/>
            <person name="Hatada Y."/>
        </authorList>
    </citation>
    <scope>NUCLEOTIDE SEQUENCE [LARGE SCALE GENOMIC DNA]</scope>
    <source>
        <strain evidence="5">LL-001</strain>
    </source>
</reference>
<dbReference type="STRING" id="1337093.MBELCI_2829"/>
<dbReference type="PANTHER" id="PTHR43689">
    <property type="entry name" value="HYDROLASE"/>
    <property type="match status" value="1"/>
</dbReference>
<feature type="domain" description="AB hydrolase-1" evidence="4">
    <location>
        <begin position="60"/>
        <end position="305"/>
    </location>
</feature>
<dbReference type="Proteomes" id="UP000016566">
    <property type="component" value="Unassembled WGS sequence"/>
</dbReference>
<proteinExistence type="inferred from homology"/>
<keyword evidence="3" id="KW-0732">Signal</keyword>
<dbReference type="eggNOG" id="COG2267">
    <property type="taxonomic scope" value="Bacteria"/>
</dbReference>
<dbReference type="InterPro" id="IPR002410">
    <property type="entry name" value="Peptidase_S33"/>
</dbReference>
<evidence type="ECO:0000313" key="5">
    <source>
        <dbReference type="EMBL" id="GAD56777.1"/>
    </source>
</evidence>
<dbReference type="InterPro" id="IPR029058">
    <property type="entry name" value="AB_hydrolase_fold"/>
</dbReference>
<dbReference type="OrthoDB" id="9815441at2"/>
<keyword evidence="6" id="KW-1185">Reference proteome</keyword>
<feature type="chain" id="PRO_5004636745" evidence="3">
    <location>
        <begin position="21"/>
        <end position="325"/>
    </location>
</feature>
<gene>
    <name evidence="5" type="ORF">MBELCI_2829</name>
</gene>
<comment type="similarity">
    <text evidence="1">Belongs to the peptidase S33 family.</text>
</comment>
<dbReference type="PROSITE" id="PS51257">
    <property type="entry name" value="PROKAR_LIPOPROTEIN"/>
    <property type="match status" value="1"/>
</dbReference>
<dbReference type="GO" id="GO:0008233">
    <property type="term" value="F:peptidase activity"/>
    <property type="evidence" value="ECO:0007669"/>
    <property type="project" value="InterPro"/>
</dbReference>
<feature type="signal peptide" evidence="3">
    <location>
        <begin position="1"/>
        <end position="20"/>
    </location>
</feature>
<dbReference type="EMBL" id="BATB01000047">
    <property type="protein sequence ID" value="GAD56777.1"/>
    <property type="molecule type" value="Genomic_DNA"/>
</dbReference>
<dbReference type="RefSeq" id="WP_021694878.1">
    <property type="nucleotide sequence ID" value="NZ_BATB01000047.1"/>
</dbReference>
<keyword evidence="2" id="KW-0378">Hydrolase</keyword>
<evidence type="ECO:0000256" key="2">
    <source>
        <dbReference type="ARBA" id="ARBA00022801"/>
    </source>
</evidence>
<comment type="caution">
    <text evidence="5">The sequence shown here is derived from an EMBL/GenBank/DDBJ whole genome shotgun (WGS) entry which is preliminary data.</text>
</comment>
<dbReference type="InterPro" id="IPR000073">
    <property type="entry name" value="AB_hydrolase_1"/>
</dbReference>
<dbReference type="PANTHER" id="PTHR43689:SF8">
    <property type="entry name" value="ALPHA_BETA-HYDROLASES SUPERFAMILY PROTEIN"/>
    <property type="match status" value="1"/>
</dbReference>
<evidence type="ECO:0000313" key="6">
    <source>
        <dbReference type="Proteomes" id="UP000016566"/>
    </source>
</evidence>
<accession>U2Z6U7</accession>
<protein>
    <submittedName>
        <fullName evidence="5">Esterase, putative</fullName>
    </submittedName>
</protein>
<dbReference type="SUPFAM" id="SSF53474">
    <property type="entry name" value="alpha/beta-Hydrolases"/>
    <property type="match status" value="1"/>
</dbReference>
<dbReference type="Gene3D" id="3.40.50.1820">
    <property type="entry name" value="alpha/beta hydrolase"/>
    <property type="match status" value="1"/>
</dbReference>
<dbReference type="Pfam" id="PF00561">
    <property type="entry name" value="Abhydrolase_1"/>
    <property type="match status" value="1"/>
</dbReference>
<evidence type="ECO:0000256" key="1">
    <source>
        <dbReference type="ARBA" id="ARBA00010088"/>
    </source>
</evidence>
<organism evidence="5 6">
    <name type="scientific">Limimaricola cinnabarinus LL-001</name>
    <dbReference type="NCBI Taxonomy" id="1337093"/>
    <lineage>
        <taxon>Bacteria</taxon>
        <taxon>Pseudomonadati</taxon>
        <taxon>Pseudomonadota</taxon>
        <taxon>Alphaproteobacteria</taxon>
        <taxon>Rhodobacterales</taxon>
        <taxon>Paracoccaceae</taxon>
        <taxon>Limimaricola</taxon>
    </lineage>
</organism>
<evidence type="ECO:0000256" key="3">
    <source>
        <dbReference type="SAM" id="SignalP"/>
    </source>
</evidence>
<sequence length="325" mass="34133">MAAKLIALLALLALAGCAFVDHRADRREVMAEAAHPPLGRLIEVEGRRVHALVSGTGPDLVLIHGASGNLRDMAFALVDRLDDRYRVIAFDRPGLGYSDPIDPAADDAFTTRADSVATQARLLQAAAAALGAEKPIVLGHSFGGAVAMAWALERPEAIAAVVDIAGATMPWETGLATLYKVNGSALGGATVVPLLTAFAPERLVDETVEAVFAPNPVPEGYADFVGAGLAVRRDSLRVNARQVNGLLPQVTAMRERYATLDLPVEIVHGVADTIVPLEVHSARLAELVPGANLTVLENVGHMPHHVVPDEVVAAIDRAAARAGLR</sequence>
<dbReference type="PRINTS" id="PR00793">
    <property type="entry name" value="PROAMNOPTASE"/>
</dbReference>